<evidence type="ECO:0000313" key="2">
    <source>
        <dbReference type="Proteomes" id="UP000325466"/>
    </source>
</evidence>
<sequence length="77" mass="8421">MASEPIDLHAEPGELDEEGVRLPRVQVMPLRRALCAPVVSLLYRLARAEVVVYLTADEARAIAGELCRAADVVDGHR</sequence>
<accession>A0ABQ0YTW0</accession>
<protein>
    <submittedName>
        <fullName evidence="1">Uncharacterized protein</fullName>
    </submittedName>
</protein>
<dbReference type="Proteomes" id="UP000325466">
    <property type="component" value="Unassembled WGS sequence"/>
</dbReference>
<proteinExistence type="predicted"/>
<evidence type="ECO:0000313" key="1">
    <source>
        <dbReference type="EMBL" id="GES39960.1"/>
    </source>
</evidence>
<reference evidence="1 2" key="1">
    <citation type="journal article" date="2018" name="Biodegradation">
        <title>1,4-Dioxane degradation characteristics of Rhodococcus aetherivorans JCM 14343.</title>
        <authorList>
            <person name="Inoue D."/>
            <person name="Tsunoda T."/>
            <person name="Yamamoto N."/>
            <person name="Ike M."/>
            <person name="Sei K."/>
        </authorList>
    </citation>
    <scope>NUCLEOTIDE SEQUENCE [LARGE SCALE GENOMIC DNA]</scope>
    <source>
        <strain evidence="1 2">JCM 14343</strain>
    </source>
</reference>
<name>A0ABQ0YTW0_9NOCA</name>
<keyword evidence="2" id="KW-1185">Reference proteome</keyword>
<organism evidence="1 2">
    <name type="scientific">Rhodococcus aetherivorans</name>
    <dbReference type="NCBI Taxonomy" id="191292"/>
    <lineage>
        <taxon>Bacteria</taxon>
        <taxon>Bacillati</taxon>
        <taxon>Actinomycetota</taxon>
        <taxon>Actinomycetes</taxon>
        <taxon>Mycobacteriales</taxon>
        <taxon>Nocardiaceae</taxon>
        <taxon>Rhodococcus</taxon>
    </lineage>
</organism>
<comment type="caution">
    <text evidence="1">The sequence shown here is derived from an EMBL/GenBank/DDBJ whole genome shotgun (WGS) entry which is preliminary data.</text>
</comment>
<gene>
    <name evidence="1" type="ORF">RAJCM14343_5238</name>
</gene>
<dbReference type="RefSeq" id="WP_043797872.1">
    <property type="nucleotide sequence ID" value="NZ_BAAAYP010000044.1"/>
</dbReference>
<dbReference type="EMBL" id="BLAH01000143">
    <property type="protein sequence ID" value="GES39960.1"/>
    <property type="molecule type" value="Genomic_DNA"/>
</dbReference>